<name>A0A0G0GNY4_9BACT</name>
<dbReference type="InterPro" id="IPR036451">
    <property type="entry name" value="CblAdoTrfase-like_sf"/>
</dbReference>
<keyword evidence="4" id="KW-0169">Cobalamin biosynthesis</keyword>
<gene>
    <name evidence="6" type="ORF">US11_C0007G0027</name>
</gene>
<dbReference type="GO" id="GO:0005524">
    <property type="term" value="F:ATP binding"/>
    <property type="evidence" value="ECO:0007669"/>
    <property type="project" value="UniProtKB-UniRule"/>
</dbReference>
<comment type="caution">
    <text evidence="6">The sequence shown here is derived from an EMBL/GenBank/DDBJ whole genome shotgun (WGS) entry which is preliminary data.</text>
</comment>
<dbReference type="NCBIfam" id="TIGR00636">
    <property type="entry name" value="PduO_Nterm"/>
    <property type="match status" value="1"/>
</dbReference>
<feature type="domain" description="Cobalamin adenosyltransferase-like" evidence="5">
    <location>
        <begin position="3"/>
        <end position="164"/>
    </location>
</feature>
<keyword evidence="1 4" id="KW-0808">Transferase</keyword>
<proteinExistence type="inferred from homology"/>
<dbReference type="GO" id="GO:0009236">
    <property type="term" value="P:cobalamin biosynthetic process"/>
    <property type="evidence" value="ECO:0007669"/>
    <property type="project" value="UniProtKB-UniRule"/>
</dbReference>
<keyword evidence="3 4" id="KW-0067">ATP-binding</keyword>
<protein>
    <recommendedName>
        <fullName evidence="4">Corrinoid adenosyltransferase</fullName>
        <ecNumber evidence="4">2.5.1.17</ecNumber>
    </recommendedName>
    <alternativeName>
        <fullName evidence="4">Cob(II)alamin adenosyltransferase</fullName>
    </alternativeName>
    <alternativeName>
        <fullName evidence="4">Cob(II)yrinic acid a,c-diamide adenosyltransferase</fullName>
    </alternativeName>
    <alternativeName>
        <fullName evidence="4">Cobinamide/cobalamin adenosyltransferase</fullName>
    </alternativeName>
</protein>
<evidence type="ECO:0000313" key="7">
    <source>
        <dbReference type="Proteomes" id="UP000034344"/>
    </source>
</evidence>
<dbReference type="Pfam" id="PF01923">
    <property type="entry name" value="Cob_adeno_trans"/>
    <property type="match status" value="1"/>
</dbReference>
<keyword evidence="2 4" id="KW-0547">Nucleotide-binding</keyword>
<dbReference type="STRING" id="1618480.US11_C0007G0027"/>
<dbReference type="UniPathway" id="UPA00148">
    <property type="reaction ID" value="UER00233"/>
</dbReference>
<dbReference type="PANTHER" id="PTHR12213">
    <property type="entry name" value="CORRINOID ADENOSYLTRANSFERASE"/>
    <property type="match status" value="1"/>
</dbReference>
<dbReference type="PATRIC" id="fig|1618480.3.peg.514"/>
<evidence type="ECO:0000256" key="1">
    <source>
        <dbReference type="ARBA" id="ARBA00022679"/>
    </source>
</evidence>
<evidence type="ECO:0000256" key="4">
    <source>
        <dbReference type="RuleBase" id="RU366026"/>
    </source>
</evidence>
<evidence type="ECO:0000256" key="3">
    <source>
        <dbReference type="ARBA" id="ARBA00022840"/>
    </source>
</evidence>
<dbReference type="AlphaFoldDB" id="A0A0G0GNY4"/>
<comment type="pathway">
    <text evidence="4">Cofactor biosynthesis; adenosylcobalamin biosynthesis; adenosylcobalamin from cob(II)yrinate a,c-diamide: step 2/7.</text>
</comment>
<dbReference type="InterPro" id="IPR029499">
    <property type="entry name" value="PduO-typ"/>
</dbReference>
<dbReference type="InterPro" id="IPR016030">
    <property type="entry name" value="CblAdoTrfase-like"/>
</dbReference>
<dbReference type="EMBL" id="LBRS01000007">
    <property type="protein sequence ID" value="KKQ01534.1"/>
    <property type="molecule type" value="Genomic_DNA"/>
</dbReference>
<accession>A0A0G0GNY4</accession>
<comment type="catalytic activity">
    <reaction evidence="4">
        <text>2 cob(II)alamin + reduced [electron-transfer flavoprotein] + 2 ATP = 2 adenosylcob(III)alamin + 2 triphosphate + oxidized [electron-transfer flavoprotein] + 3 H(+)</text>
        <dbReference type="Rhea" id="RHEA:28671"/>
        <dbReference type="Rhea" id="RHEA-COMP:10685"/>
        <dbReference type="Rhea" id="RHEA-COMP:10686"/>
        <dbReference type="ChEBI" id="CHEBI:15378"/>
        <dbReference type="ChEBI" id="CHEBI:16304"/>
        <dbReference type="ChEBI" id="CHEBI:18036"/>
        <dbReference type="ChEBI" id="CHEBI:18408"/>
        <dbReference type="ChEBI" id="CHEBI:30616"/>
        <dbReference type="ChEBI" id="CHEBI:57692"/>
        <dbReference type="ChEBI" id="CHEBI:58307"/>
        <dbReference type="EC" id="2.5.1.17"/>
    </reaction>
</comment>
<reference evidence="6 7" key="1">
    <citation type="journal article" date="2015" name="Nature">
        <title>rRNA introns, odd ribosomes, and small enigmatic genomes across a large radiation of phyla.</title>
        <authorList>
            <person name="Brown C.T."/>
            <person name="Hug L.A."/>
            <person name="Thomas B.C."/>
            <person name="Sharon I."/>
            <person name="Castelle C.J."/>
            <person name="Singh A."/>
            <person name="Wilkins M.J."/>
            <person name="Williams K.H."/>
            <person name="Banfield J.F."/>
        </authorList>
    </citation>
    <scope>NUCLEOTIDE SEQUENCE [LARGE SCALE GENOMIC DNA]</scope>
</reference>
<dbReference type="SUPFAM" id="SSF89028">
    <property type="entry name" value="Cobalamin adenosyltransferase-like"/>
    <property type="match status" value="1"/>
</dbReference>
<comment type="catalytic activity">
    <reaction evidence="4">
        <text>2 cob(II)yrinate a,c diamide + reduced [electron-transfer flavoprotein] + 2 ATP = 2 adenosylcob(III)yrinate a,c-diamide + 2 triphosphate + oxidized [electron-transfer flavoprotein] + 3 H(+)</text>
        <dbReference type="Rhea" id="RHEA:11528"/>
        <dbReference type="Rhea" id="RHEA-COMP:10685"/>
        <dbReference type="Rhea" id="RHEA-COMP:10686"/>
        <dbReference type="ChEBI" id="CHEBI:15378"/>
        <dbReference type="ChEBI" id="CHEBI:18036"/>
        <dbReference type="ChEBI" id="CHEBI:30616"/>
        <dbReference type="ChEBI" id="CHEBI:57692"/>
        <dbReference type="ChEBI" id="CHEBI:58307"/>
        <dbReference type="ChEBI" id="CHEBI:58503"/>
        <dbReference type="ChEBI" id="CHEBI:58537"/>
        <dbReference type="EC" id="2.5.1.17"/>
    </reaction>
</comment>
<dbReference type="GO" id="GO:0008817">
    <property type="term" value="F:corrinoid adenosyltransferase activity"/>
    <property type="evidence" value="ECO:0007669"/>
    <property type="project" value="UniProtKB-UniRule"/>
</dbReference>
<dbReference type="PANTHER" id="PTHR12213:SF0">
    <property type="entry name" value="CORRINOID ADENOSYLTRANSFERASE MMAB"/>
    <property type="match status" value="1"/>
</dbReference>
<evidence type="ECO:0000313" key="6">
    <source>
        <dbReference type="EMBL" id="KKQ01534.1"/>
    </source>
</evidence>
<dbReference type="Proteomes" id="UP000034344">
    <property type="component" value="Unassembled WGS sequence"/>
</dbReference>
<comment type="similarity">
    <text evidence="4">Belongs to the Cob(I)alamin adenosyltransferase family.</text>
</comment>
<evidence type="ECO:0000256" key="2">
    <source>
        <dbReference type="ARBA" id="ARBA00022741"/>
    </source>
</evidence>
<dbReference type="Gene3D" id="1.20.1200.10">
    <property type="entry name" value="Cobalamin adenosyltransferase-like"/>
    <property type="match status" value="1"/>
</dbReference>
<dbReference type="EC" id="2.5.1.17" evidence="4"/>
<sequence>MKIYTRTGDNGTTALFGGKRVSKSDPQVRAYGAIDELSSFVGLIIAKNAKEKELLTLIQKDLYFIMAYLAGSPSLAPEIETRLGIFEKTIDSLSSHSPKITRFILPQGTEISTLYHIARTVCRRSERDVVGFSNKNNTISQLKNQIVIKYLNRLSDLFFAFSRTANQKEITV</sequence>
<organism evidence="6 7">
    <name type="scientific">Candidatus Roizmanbacteria bacterium GW2011_GWA2_36_23</name>
    <dbReference type="NCBI Taxonomy" id="1618480"/>
    <lineage>
        <taxon>Bacteria</taxon>
        <taxon>Candidatus Roizmaniibacteriota</taxon>
    </lineage>
</organism>
<evidence type="ECO:0000259" key="5">
    <source>
        <dbReference type="Pfam" id="PF01923"/>
    </source>
</evidence>